<dbReference type="Proteomes" id="UP000237271">
    <property type="component" value="Unassembled WGS sequence"/>
</dbReference>
<sequence length="213" mass="24173">MHNVSEPNRQYIFDNLHKIVHITLVSLEYSRYMFIGRRGHAYVLQLGAIRFLPCHRAYHLKAAKNNRFGREEKRFHYNYMDKLFCHVRAARWVFKATATLGSRKEDPEPKRGIIKSNDVSIVIKNAAARLGYDPARFSTHFVRVGGARDLLSSGPEVSTEARKTAKYCGGNRHDTPTSLPVPVDCWKSMALDFVFGLTANDKGNTGILCLCDV</sequence>
<dbReference type="Gene3D" id="1.10.443.10">
    <property type="entry name" value="Intergrase catalytic core"/>
    <property type="match status" value="1"/>
</dbReference>
<keyword evidence="2" id="KW-1185">Reference proteome</keyword>
<protein>
    <submittedName>
        <fullName evidence="1">Uncharacterized protein</fullName>
    </submittedName>
</protein>
<comment type="caution">
    <text evidence="1">The sequence shown here is derived from an EMBL/GenBank/DDBJ whole genome shotgun (WGS) entry which is preliminary data.</text>
</comment>
<proteinExistence type="predicted"/>
<dbReference type="InterPro" id="IPR013762">
    <property type="entry name" value="Integrase-like_cat_sf"/>
</dbReference>
<accession>A0A2P4X5D7</accession>
<dbReference type="AlphaFoldDB" id="A0A2P4X5D7"/>
<reference evidence="1 2" key="1">
    <citation type="journal article" date="2017" name="Genome Biol. Evol.">
        <title>Phytophthora megakarya and P. palmivora, closely related causal agents of cacao black pod rot, underwent increases in genome sizes and gene numbers by different mechanisms.</title>
        <authorList>
            <person name="Ali S.S."/>
            <person name="Shao J."/>
            <person name="Lary D.J."/>
            <person name="Kronmiller B."/>
            <person name="Shen D."/>
            <person name="Strem M.D."/>
            <person name="Amoako-Attah I."/>
            <person name="Akrofi A.Y."/>
            <person name="Begoude B.A."/>
            <person name="Ten Hoopen G.M."/>
            <person name="Coulibaly K."/>
            <person name="Kebe B.I."/>
            <person name="Melnick R.L."/>
            <person name="Guiltinan M.J."/>
            <person name="Tyler B.M."/>
            <person name="Meinhardt L.W."/>
            <person name="Bailey B.A."/>
        </authorList>
    </citation>
    <scope>NUCLEOTIDE SEQUENCE [LARGE SCALE GENOMIC DNA]</scope>
    <source>
        <strain evidence="2">sbr112.9</strain>
    </source>
</reference>
<organism evidence="1 2">
    <name type="scientific">Phytophthora palmivora</name>
    <dbReference type="NCBI Taxonomy" id="4796"/>
    <lineage>
        <taxon>Eukaryota</taxon>
        <taxon>Sar</taxon>
        <taxon>Stramenopiles</taxon>
        <taxon>Oomycota</taxon>
        <taxon>Peronosporomycetes</taxon>
        <taxon>Peronosporales</taxon>
        <taxon>Peronosporaceae</taxon>
        <taxon>Phytophthora</taxon>
    </lineage>
</organism>
<dbReference type="GO" id="GO:0006310">
    <property type="term" value="P:DNA recombination"/>
    <property type="evidence" value="ECO:0007669"/>
    <property type="project" value="InterPro"/>
</dbReference>
<dbReference type="EMBL" id="NCKW01016834">
    <property type="protein sequence ID" value="POM60730.1"/>
    <property type="molecule type" value="Genomic_DNA"/>
</dbReference>
<dbReference type="OrthoDB" id="93767at2759"/>
<dbReference type="GO" id="GO:0015074">
    <property type="term" value="P:DNA integration"/>
    <property type="evidence" value="ECO:0007669"/>
    <property type="project" value="InterPro"/>
</dbReference>
<name>A0A2P4X5D7_9STRA</name>
<evidence type="ECO:0000313" key="2">
    <source>
        <dbReference type="Proteomes" id="UP000237271"/>
    </source>
</evidence>
<evidence type="ECO:0000313" key="1">
    <source>
        <dbReference type="EMBL" id="POM60730.1"/>
    </source>
</evidence>
<dbReference type="GO" id="GO:0003677">
    <property type="term" value="F:DNA binding"/>
    <property type="evidence" value="ECO:0007669"/>
    <property type="project" value="InterPro"/>
</dbReference>
<gene>
    <name evidence="1" type="ORF">PHPALM_30371</name>
</gene>